<evidence type="ECO:0000313" key="1">
    <source>
        <dbReference type="EMBL" id="PQB07242.1"/>
    </source>
</evidence>
<dbReference type="AlphaFoldDB" id="A0A2S7KX59"/>
<dbReference type="Proteomes" id="UP000239522">
    <property type="component" value="Unassembled WGS sequence"/>
</dbReference>
<gene>
    <name evidence="1" type="ORF">BST83_08815</name>
</gene>
<organism evidence="1 2">
    <name type="scientific">Polaribacter filamentus</name>
    <dbReference type="NCBI Taxonomy" id="53483"/>
    <lineage>
        <taxon>Bacteria</taxon>
        <taxon>Pseudomonadati</taxon>
        <taxon>Bacteroidota</taxon>
        <taxon>Flavobacteriia</taxon>
        <taxon>Flavobacteriales</taxon>
        <taxon>Flavobacteriaceae</taxon>
    </lineage>
</organism>
<accession>A0A2S7KX59</accession>
<sequence>MATSVNSAFNEFNNDIVNLLKDRTDKARTSRDWLFTQLNGLDSKEDLDFPLKNESKHVNFGSFQRKTKIRELDDVDLMFCFTANGATYTKYSTNHYKINTPNAGQRLKNLSDSDILNSRRVVNKVKNSLSQIGQYKSAELHGRGEAATLSLNSYEWVFDIVPCFFTDIDLYLIPDGNGDWKPTDPRIDQKRVTDANQTKDGRTLQLIRILKYWNRRNSTYTIGSYLFENIVINFANSKTELSQWIDFDIKDFLYYLSSAILNTVNDPKGYQGDLNTFTFSEKTAISKKADWAYEKAKEAVYAETNEKDQQKSINKWREIFGPDFPTYG</sequence>
<comment type="caution">
    <text evidence="1">The sequence shown here is derived from an EMBL/GenBank/DDBJ whole genome shotgun (WGS) entry which is preliminary data.</text>
</comment>
<evidence type="ECO:0008006" key="3">
    <source>
        <dbReference type="Google" id="ProtNLM"/>
    </source>
</evidence>
<dbReference type="OrthoDB" id="2082416at2"/>
<dbReference type="EMBL" id="MQUA01000013">
    <property type="protein sequence ID" value="PQB07242.1"/>
    <property type="molecule type" value="Genomic_DNA"/>
</dbReference>
<keyword evidence="2" id="KW-1185">Reference proteome</keyword>
<proteinExistence type="predicted"/>
<reference evidence="1 2" key="1">
    <citation type="submission" date="2016-11" db="EMBL/GenBank/DDBJ databases">
        <title>Trade-off between light-utilization and light-protection in marine flavobacteria.</title>
        <authorList>
            <person name="Kumagai Y."/>
        </authorList>
    </citation>
    <scope>NUCLEOTIDE SEQUENCE [LARGE SCALE GENOMIC DNA]</scope>
    <source>
        <strain evidence="1 2">ATCC 700397</strain>
    </source>
</reference>
<protein>
    <recommendedName>
        <fullName evidence="3">Nucleotidyltransferase</fullName>
    </recommendedName>
</protein>
<name>A0A2S7KX59_9FLAO</name>
<evidence type="ECO:0000313" key="2">
    <source>
        <dbReference type="Proteomes" id="UP000239522"/>
    </source>
</evidence>
<dbReference type="RefSeq" id="WP_104809477.1">
    <property type="nucleotide sequence ID" value="NZ_MQUA01000013.1"/>
</dbReference>
<dbReference type="Gene3D" id="3.30.460.90">
    <property type="match status" value="1"/>
</dbReference>